<accession>A0ABW2FNC6</accession>
<reference evidence="2" key="1">
    <citation type="journal article" date="2019" name="Int. J. Syst. Evol. Microbiol.">
        <title>The Global Catalogue of Microorganisms (GCM) 10K type strain sequencing project: providing services to taxonomists for standard genome sequencing and annotation.</title>
        <authorList>
            <consortium name="The Broad Institute Genomics Platform"/>
            <consortium name="The Broad Institute Genome Sequencing Center for Infectious Disease"/>
            <person name="Wu L."/>
            <person name="Ma J."/>
        </authorList>
    </citation>
    <scope>NUCLEOTIDE SEQUENCE [LARGE SCALE GENOMIC DNA]</scope>
    <source>
        <strain evidence="2">KCTC 12907</strain>
    </source>
</reference>
<evidence type="ECO:0000313" key="2">
    <source>
        <dbReference type="Proteomes" id="UP001596378"/>
    </source>
</evidence>
<protein>
    <submittedName>
        <fullName evidence="1">Uncharacterized protein</fullName>
    </submittedName>
</protein>
<sequence length="87" mass="10346">MITKLKERVRNLTTLSVMFRYHYPDRVVDHQIATEVEFKDDLMTFANPNKTLQLRDEDITHEERRVIIKTHDGQIPVDVIIRYLPAP</sequence>
<comment type="caution">
    <text evidence="1">The sequence shown here is derived from an EMBL/GenBank/DDBJ whole genome shotgun (WGS) entry which is preliminary data.</text>
</comment>
<name>A0ABW2FNC6_9BACL</name>
<evidence type="ECO:0000313" key="1">
    <source>
        <dbReference type="EMBL" id="MFC7152470.1"/>
    </source>
</evidence>
<keyword evidence="2" id="KW-1185">Reference proteome</keyword>
<gene>
    <name evidence="1" type="ORF">ACFQMJ_28375</name>
</gene>
<proteinExistence type="predicted"/>
<dbReference type="RefSeq" id="WP_378044113.1">
    <property type="nucleotide sequence ID" value="NZ_JBHMDN010000002.1"/>
</dbReference>
<dbReference type="Proteomes" id="UP001596378">
    <property type="component" value="Unassembled WGS sequence"/>
</dbReference>
<organism evidence="1 2">
    <name type="scientific">Cohnella cellulosilytica</name>
    <dbReference type="NCBI Taxonomy" id="986710"/>
    <lineage>
        <taxon>Bacteria</taxon>
        <taxon>Bacillati</taxon>
        <taxon>Bacillota</taxon>
        <taxon>Bacilli</taxon>
        <taxon>Bacillales</taxon>
        <taxon>Paenibacillaceae</taxon>
        <taxon>Cohnella</taxon>
    </lineage>
</organism>
<dbReference type="EMBL" id="JBHTAI010000023">
    <property type="protein sequence ID" value="MFC7152470.1"/>
    <property type="molecule type" value="Genomic_DNA"/>
</dbReference>